<dbReference type="AlphaFoldDB" id="A0AA88J2E6"/>
<dbReference type="GO" id="GO:0016757">
    <property type="term" value="F:glycosyltransferase activity"/>
    <property type="evidence" value="ECO:0007669"/>
    <property type="project" value="InterPro"/>
</dbReference>
<dbReference type="GO" id="GO:0000139">
    <property type="term" value="C:Golgi membrane"/>
    <property type="evidence" value="ECO:0007669"/>
    <property type="project" value="InterPro"/>
</dbReference>
<dbReference type="EMBL" id="JAUPFM010000021">
    <property type="protein sequence ID" value="KAK2817554.1"/>
    <property type="molecule type" value="Genomic_DNA"/>
</dbReference>
<dbReference type="InterPro" id="IPR029675">
    <property type="entry name" value="PGAP4"/>
</dbReference>
<keyword evidence="1" id="KW-0812">Transmembrane</keyword>
<dbReference type="GO" id="GO:0006506">
    <property type="term" value="P:GPI anchor biosynthetic process"/>
    <property type="evidence" value="ECO:0007669"/>
    <property type="project" value="InterPro"/>
</dbReference>
<keyword evidence="1" id="KW-1133">Transmembrane helix</keyword>
<evidence type="ECO:0000313" key="2">
    <source>
        <dbReference type="EMBL" id="KAK2817554.1"/>
    </source>
</evidence>
<keyword evidence="3" id="KW-1185">Reference proteome</keyword>
<keyword evidence="1" id="KW-0472">Membrane</keyword>
<organism evidence="2 3">
    <name type="scientific">Channa striata</name>
    <name type="common">Snakehead murrel</name>
    <name type="synonym">Ophicephalus striatus</name>
    <dbReference type="NCBI Taxonomy" id="64152"/>
    <lineage>
        <taxon>Eukaryota</taxon>
        <taxon>Metazoa</taxon>
        <taxon>Chordata</taxon>
        <taxon>Craniata</taxon>
        <taxon>Vertebrata</taxon>
        <taxon>Euteleostomi</taxon>
        <taxon>Actinopterygii</taxon>
        <taxon>Neopterygii</taxon>
        <taxon>Teleostei</taxon>
        <taxon>Neoteleostei</taxon>
        <taxon>Acanthomorphata</taxon>
        <taxon>Anabantaria</taxon>
        <taxon>Anabantiformes</taxon>
        <taxon>Channoidei</taxon>
        <taxon>Channidae</taxon>
        <taxon>Channa</taxon>
    </lineage>
</organism>
<protein>
    <recommendedName>
        <fullName evidence="4">Transmembrane protein 246</fullName>
    </recommendedName>
</protein>
<proteinExistence type="predicted"/>
<feature type="transmembrane region" description="Helical" evidence="1">
    <location>
        <begin position="286"/>
        <end position="307"/>
    </location>
</feature>
<accession>A0AA88J2E6</accession>
<sequence length="432" mass="49551">MYSSSEVRQCHLLFRSSSAPCCACIISVTRTAADPLLHTPEQEGITKTRLRLSTVLFVQKTPDLTTGLTFQKALLLYSYYFIKSMYLDSMSEGVLHESLARGQDALHFWQGIPTSAEVSSRFNDVTQPELLVTVVTARRYEGTDFHYLLQVMQQLDGILRGCGERRCAEVLVCDVESGPLENQDAKLLEPYFRVIRRSPREQLGNRDQVNTFEREKRDYVFCLRKGWELLKPKNIIVLEDDALPRLDFFKVVKDLLSRRFALHTLYIKLYHPERLQRYWNPEPYRILEWVGLGLVGATALLLILPYWNPCLFSFKLSTSHLLFFTLYFMVTAELLGRHYLLEVRRLSPQLYAVSPATECCTPAMLFPGNASLRVADYLDSSFCYKGNAKDIVLYQIARTTPGERSHSVEPNLITHIGAYSSVRVNPARPKLL</sequence>
<dbReference type="PANTHER" id="PTHR31410:SF1">
    <property type="entry name" value="POST-GPI ATTACHMENT TO PROTEINS FACTOR 4"/>
    <property type="match status" value="1"/>
</dbReference>
<reference evidence="2" key="1">
    <citation type="submission" date="2023-07" db="EMBL/GenBank/DDBJ databases">
        <title>Chromosome-level Genome Assembly of Striped Snakehead (Channa striata).</title>
        <authorList>
            <person name="Liu H."/>
        </authorList>
    </citation>
    <scope>NUCLEOTIDE SEQUENCE</scope>
    <source>
        <strain evidence="2">Gz</strain>
        <tissue evidence="2">Muscle</tissue>
    </source>
</reference>
<dbReference type="PANTHER" id="PTHR31410">
    <property type="entry name" value="TRANSMEMBRANE PROTEIN 246"/>
    <property type="match status" value="1"/>
</dbReference>
<comment type="caution">
    <text evidence="2">The sequence shown here is derived from an EMBL/GenBank/DDBJ whole genome shotgun (WGS) entry which is preliminary data.</text>
</comment>
<evidence type="ECO:0008006" key="4">
    <source>
        <dbReference type="Google" id="ProtNLM"/>
    </source>
</evidence>
<feature type="transmembrane region" description="Helical" evidence="1">
    <location>
        <begin position="319"/>
        <end position="336"/>
    </location>
</feature>
<dbReference type="Proteomes" id="UP001187415">
    <property type="component" value="Unassembled WGS sequence"/>
</dbReference>
<evidence type="ECO:0000256" key="1">
    <source>
        <dbReference type="SAM" id="Phobius"/>
    </source>
</evidence>
<gene>
    <name evidence="2" type="ORF">Q5P01_025745</name>
</gene>
<dbReference type="CDD" id="cd22190">
    <property type="entry name" value="PGAP4"/>
    <property type="match status" value="1"/>
</dbReference>
<evidence type="ECO:0000313" key="3">
    <source>
        <dbReference type="Proteomes" id="UP001187415"/>
    </source>
</evidence>
<name>A0AA88J2E6_CHASR</name>